<protein>
    <submittedName>
        <fullName evidence="2">Uncharacterized protein</fullName>
    </submittedName>
</protein>
<dbReference type="Proteomes" id="UP001194468">
    <property type="component" value="Unassembled WGS sequence"/>
</dbReference>
<comment type="caution">
    <text evidence="2">The sequence shown here is derived from an EMBL/GenBank/DDBJ whole genome shotgun (WGS) entry which is preliminary data.</text>
</comment>
<sequence>MSSFNAQSVSSPLCSEIPSMNNDVGSPTIGTNGRQDTTQCRKTVRIGNFDFKPVCASNAERSDMRAYVVAVLFNVAASKDIYEGDRNGQLTEANERRNHINVSAAQPHRQTKEKLTIAAVLLSKRSQLEGTASNSISIPLMANHKVAVDVPNKSTGTSTHERERFHIVQLRSVSVKPAMHRITIQKHILSEIENKDDLHM</sequence>
<reference evidence="2" key="2">
    <citation type="journal article" date="2020" name="Nat. Commun.">
        <title>Large-scale genome sequencing of mycorrhizal fungi provides insights into the early evolution of symbiotic traits.</title>
        <authorList>
            <person name="Miyauchi S."/>
            <person name="Kiss E."/>
            <person name="Kuo A."/>
            <person name="Drula E."/>
            <person name="Kohler A."/>
            <person name="Sanchez-Garcia M."/>
            <person name="Morin E."/>
            <person name="Andreopoulos B."/>
            <person name="Barry K.W."/>
            <person name="Bonito G."/>
            <person name="Buee M."/>
            <person name="Carver A."/>
            <person name="Chen C."/>
            <person name="Cichocki N."/>
            <person name="Clum A."/>
            <person name="Culley D."/>
            <person name="Crous P.W."/>
            <person name="Fauchery L."/>
            <person name="Girlanda M."/>
            <person name="Hayes R.D."/>
            <person name="Keri Z."/>
            <person name="LaButti K."/>
            <person name="Lipzen A."/>
            <person name="Lombard V."/>
            <person name="Magnuson J."/>
            <person name="Maillard F."/>
            <person name="Murat C."/>
            <person name="Nolan M."/>
            <person name="Ohm R.A."/>
            <person name="Pangilinan J."/>
            <person name="Pereira M.F."/>
            <person name="Perotto S."/>
            <person name="Peter M."/>
            <person name="Pfister S."/>
            <person name="Riley R."/>
            <person name="Sitrit Y."/>
            <person name="Stielow J.B."/>
            <person name="Szollosi G."/>
            <person name="Zifcakova L."/>
            <person name="Stursova M."/>
            <person name="Spatafora J.W."/>
            <person name="Tedersoo L."/>
            <person name="Vaario L.M."/>
            <person name="Yamada A."/>
            <person name="Yan M."/>
            <person name="Wang P."/>
            <person name="Xu J."/>
            <person name="Bruns T."/>
            <person name="Baldrian P."/>
            <person name="Vilgalys R."/>
            <person name="Dunand C."/>
            <person name="Henrissat B."/>
            <person name="Grigoriev I.V."/>
            <person name="Hibbett D."/>
            <person name="Nagy L.G."/>
            <person name="Martin F.M."/>
        </authorList>
    </citation>
    <scope>NUCLEOTIDE SEQUENCE</scope>
    <source>
        <strain evidence="2">BED1</strain>
    </source>
</reference>
<keyword evidence="3" id="KW-1185">Reference proteome</keyword>
<organism evidence="2 3">
    <name type="scientific">Boletus edulis BED1</name>
    <dbReference type="NCBI Taxonomy" id="1328754"/>
    <lineage>
        <taxon>Eukaryota</taxon>
        <taxon>Fungi</taxon>
        <taxon>Dikarya</taxon>
        <taxon>Basidiomycota</taxon>
        <taxon>Agaricomycotina</taxon>
        <taxon>Agaricomycetes</taxon>
        <taxon>Agaricomycetidae</taxon>
        <taxon>Boletales</taxon>
        <taxon>Boletineae</taxon>
        <taxon>Boletaceae</taxon>
        <taxon>Boletoideae</taxon>
        <taxon>Boletus</taxon>
    </lineage>
</organism>
<reference evidence="2" key="1">
    <citation type="submission" date="2019-10" db="EMBL/GenBank/DDBJ databases">
        <authorList>
            <consortium name="DOE Joint Genome Institute"/>
            <person name="Kuo A."/>
            <person name="Miyauchi S."/>
            <person name="Kiss E."/>
            <person name="Drula E."/>
            <person name="Kohler A."/>
            <person name="Sanchez-Garcia M."/>
            <person name="Andreopoulos B."/>
            <person name="Barry K.W."/>
            <person name="Bonito G."/>
            <person name="Buee M."/>
            <person name="Carver A."/>
            <person name="Chen C."/>
            <person name="Cichocki N."/>
            <person name="Clum A."/>
            <person name="Culley D."/>
            <person name="Crous P.W."/>
            <person name="Fauchery L."/>
            <person name="Girlanda M."/>
            <person name="Hayes R."/>
            <person name="Keri Z."/>
            <person name="LaButti K."/>
            <person name="Lipzen A."/>
            <person name="Lombard V."/>
            <person name="Magnuson J."/>
            <person name="Maillard F."/>
            <person name="Morin E."/>
            <person name="Murat C."/>
            <person name="Nolan M."/>
            <person name="Ohm R."/>
            <person name="Pangilinan J."/>
            <person name="Pereira M."/>
            <person name="Perotto S."/>
            <person name="Peter M."/>
            <person name="Riley R."/>
            <person name="Sitrit Y."/>
            <person name="Stielow B."/>
            <person name="Szollosi G."/>
            <person name="Zifcakova L."/>
            <person name="Stursova M."/>
            <person name="Spatafora J.W."/>
            <person name="Tedersoo L."/>
            <person name="Vaario L.-M."/>
            <person name="Yamada A."/>
            <person name="Yan M."/>
            <person name="Wang P."/>
            <person name="Xu J."/>
            <person name="Bruns T."/>
            <person name="Baldrian P."/>
            <person name="Vilgalys R."/>
            <person name="Henrissat B."/>
            <person name="Grigoriev I.V."/>
            <person name="Hibbett D."/>
            <person name="Nagy L.G."/>
            <person name="Martin F.M."/>
        </authorList>
    </citation>
    <scope>NUCLEOTIDE SEQUENCE</scope>
    <source>
        <strain evidence="2">BED1</strain>
    </source>
</reference>
<feature type="region of interest" description="Disordered" evidence="1">
    <location>
        <begin position="1"/>
        <end position="37"/>
    </location>
</feature>
<evidence type="ECO:0000313" key="2">
    <source>
        <dbReference type="EMBL" id="KAF8443968.1"/>
    </source>
</evidence>
<evidence type="ECO:0000256" key="1">
    <source>
        <dbReference type="SAM" id="MobiDB-lite"/>
    </source>
</evidence>
<gene>
    <name evidence="2" type="ORF">L210DRAFT_3502648</name>
</gene>
<accession>A0AAD4C004</accession>
<evidence type="ECO:0000313" key="3">
    <source>
        <dbReference type="Proteomes" id="UP001194468"/>
    </source>
</evidence>
<dbReference type="AlphaFoldDB" id="A0AAD4C004"/>
<dbReference type="EMBL" id="WHUW01000007">
    <property type="protein sequence ID" value="KAF8443968.1"/>
    <property type="molecule type" value="Genomic_DNA"/>
</dbReference>
<proteinExistence type="predicted"/>
<name>A0AAD4C004_BOLED</name>